<comment type="caution">
    <text evidence="2">The sequence shown here is derived from an EMBL/GenBank/DDBJ whole genome shotgun (WGS) entry which is preliminary data.</text>
</comment>
<organism evidence="2 3">
    <name type="scientific">Saccharopolyspora hirsuta</name>
    <dbReference type="NCBI Taxonomy" id="1837"/>
    <lineage>
        <taxon>Bacteria</taxon>
        <taxon>Bacillati</taxon>
        <taxon>Actinomycetota</taxon>
        <taxon>Actinomycetes</taxon>
        <taxon>Pseudonocardiales</taxon>
        <taxon>Pseudonocardiaceae</taxon>
        <taxon>Saccharopolyspora</taxon>
    </lineage>
</organism>
<keyword evidence="3" id="KW-1185">Reference proteome</keyword>
<dbReference type="EMBL" id="VWPH01000007">
    <property type="protein sequence ID" value="KAA5832622.1"/>
    <property type="molecule type" value="Genomic_DNA"/>
</dbReference>
<feature type="transmembrane region" description="Helical" evidence="1">
    <location>
        <begin position="143"/>
        <end position="165"/>
    </location>
</feature>
<dbReference type="RefSeq" id="WP_150067608.1">
    <property type="nucleotide sequence ID" value="NZ_JBEPDJ010000006.1"/>
</dbReference>
<proteinExistence type="predicted"/>
<dbReference type="PANTHER" id="PTHR42305">
    <property type="entry name" value="MEMBRANE PROTEIN RV1733C-RELATED"/>
    <property type="match status" value="1"/>
</dbReference>
<gene>
    <name evidence="2" type="ORF">F1721_16620</name>
</gene>
<sequence>MGADRNTSGLRCLIRRAFPGANPLRRRTDLFEPIALLLVVLIAVVTAVLAFAAAQGELNRRLAVVEHEQLSKHQVVVSVVAELPSSTTTHRPVAVRWGQPPDEHFAVLDLPARVPAAGTLPVWLDERGQLTDPPLTRGEATQAAGLAGAGVLLGSAMCTTLALLASRAWVQHRRLVAWEAEWAKVEPQWRNHAS</sequence>
<dbReference type="InterPro" id="IPR039708">
    <property type="entry name" value="MT1774/Rv1733c-like"/>
</dbReference>
<keyword evidence="1" id="KW-1133">Transmembrane helix</keyword>
<dbReference type="PANTHER" id="PTHR42305:SF1">
    <property type="entry name" value="MEMBRANE PROTEIN RV1733C-RELATED"/>
    <property type="match status" value="1"/>
</dbReference>
<evidence type="ECO:0000313" key="3">
    <source>
        <dbReference type="Proteomes" id="UP000323946"/>
    </source>
</evidence>
<feature type="transmembrane region" description="Helical" evidence="1">
    <location>
        <begin position="34"/>
        <end position="54"/>
    </location>
</feature>
<name>A0A5M7BS61_SACHI</name>
<protein>
    <submittedName>
        <fullName evidence="2">Uncharacterized protein</fullName>
    </submittedName>
</protein>
<reference evidence="2 3" key="1">
    <citation type="submission" date="2019-09" db="EMBL/GenBank/DDBJ databases">
        <title>Draft genome sequence of the thermophilic Saccharopolyspora hirsuta VKM Ac-666T.</title>
        <authorList>
            <person name="Lobastova T.G."/>
            <person name="Fokina V."/>
            <person name="Bragin E.Y."/>
            <person name="Shtratnikova V.Y."/>
            <person name="Starodumova I.P."/>
            <person name="Tarlachkov S.V."/>
            <person name="Donova M.V."/>
        </authorList>
    </citation>
    <scope>NUCLEOTIDE SEQUENCE [LARGE SCALE GENOMIC DNA]</scope>
    <source>
        <strain evidence="2 3">VKM Ac-666</strain>
    </source>
</reference>
<evidence type="ECO:0000256" key="1">
    <source>
        <dbReference type="SAM" id="Phobius"/>
    </source>
</evidence>
<dbReference type="AlphaFoldDB" id="A0A5M7BS61"/>
<keyword evidence="1" id="KW-0472">Membrane</keyword>
<keyword evidence="1" id="KW-0812">Transmembrane</keyword>
<evidence type="ECO:0000313" key="2">
    <source>
        <dbReference type="EMBL" id="KAA5832622.1"/>
    </source>
</evidence>
<dbReference type="Proteomes" id="UP000323946">
    <property type="component" value="Unassembled WGS sequence"/>
</dbReference>
<accession>A0A5M7BS61</accession>
<dbReference type="OrthoDB" id="3637369at2"/>